<feature type="domain" description="NAD(P)-binding" evidence="1">
    <location>
        <begin position="9"/>
        <end position="181"/>
    </location>
</feature>
<evidence type="ECO:0000313" key="3">
    <source>
        <dbReference type="Proteomes" id="UP000239187"/>
    </source>
</evidence>
<dbReference type="InterPro" id="IPR016040">
    <property type="entry name" value="NAD(P)-bd_dom"/>
</dbReference>
<protein>
    <submittedName>
        <fullName evidence="2">NAD(P)-dependent oxidoreductase</fullName>
    </submittedName>
</protein>
<dbReference type="PANTHER" id="PTHR47129">
    <property type="entry name" value="QUINONE OXIDOREDUCTASE 2"/>
    <property type="match status" value="1"/>
</dbReference>
<dbReference type="RefSeq" id="WP_208740091.1">
    <property type="nucleotide sequence ID" value="NZ_CP024915.1"/>
</dbReference>
<dbReference type="EMBL" id="CP024915">
    <property type="protein sequence ID" value="AUZ88957.1"/>
    <property type="molecule type" value="Genomic_DNA"/>
</dbReference>
<dbReference type="InterPro" id="IPR036291">
    <property type="entry name" value="NAD(P)-bd_dom_sf"/>
</dbReference>
<dbReference type="Proteomes" id="UP000239187">
    <property type="component" value="Chromosome"/>
</dbReference>
<sequence>MEHRIAVTGSTGTVGGGVARMLAAEQVPLVLPVRSPDRAQHLPESTVRRTTYADFDASVEALAGVDVLFMVSAAEEPDRVGTHRTFVDAAKEAGVQHLVYTSFLGAAPDAVFLLGRDHWYTEEHIRSSGMSWTFLRDSLYLDFVPSLAEDGVIRGPAGDGLLAAVAQADVARSAAAVLRAPGDHAGTTYHLTGPEAFTLADAAATITECTPATVRFEDQTHDEAMASRAHHGAPRWQVEAWVSTYTAIARGELAEVSPDVERLTGRRPLGLRELLAARG</sequence>
<dbReference type="CDD" id="cd05269">
    <property type="entry name" value="TMR_SDR_a"/>
    <property type="match status" value="1"/>
</dbReference>
<dbReference type="Gene3D" id="3.40.50.720">
    <property type="entry name" value="NAD(P)-binding Rossmann-like Domain"/>
    <property type="match status" value="1"/>
</dbReference>
<proteinExistence type="predicted"/>
<dbReference type="SUPFAM" id="SSF51735">
    <property type="entry name" value="NAD(P)-binding Rossmann-fold domains"/>
    <property type="match status" value="1"/>
</dbReference>
<gene>
    <name evidence="2" type="ORF">CVO76_15885</name>
</gene>
<dbReference type="Pfam" id="PF13460">
    <property type="entry name" value="NAD_binding_10"/>
    <property type="match status" value="1"/>
</dbReference>
<evidence type="ECO:0000259" key="1">
    <source>
        <dbReference type="Pfam" id="PF13460"/>
    </source>
</evidence>
<organism evidence="2 3">
    <name type="scientific">Arthrobacter agilis</name>
    <dbReference type="NCBI Taxonomy" id="37921"/>
    <lineage>
        <taxon>Bacteria</taxon>
        <taxon>Bacillati</taxon>
        <taxon>Actinomycetota</taxon>
        <taxon>Actinomycetes</taxon>
        <taxon>Micrococcales</taxon>
        <taxon>Micrococcaceae</taxon>
        <taxon>Arthrobacter</taxon>
    </lineage>
</organism>
<reference evidence="2 3" key="1">
    <citation type="submission" date="2017-11" db="EMBL/GenBank/DDBJ databases">
        <title>Draft genome of Arthrobacter agilis strain UMCV2, a plant growth-promoting rhizobacterium and biocontrol capacity of phytopathogenic fungi.</title>
        <authorList>
            <person name="Martinez-Camara R."/>
            <person name="Santoyo G."/>
            <person name="Moreno-Hagelsieb G."/>
            <person name="Valencia-Cantero E."/>
        </authorList>
    </citation>
    <scope>NUCLEOTIDE SEQUENCE [LARGE SCALE GENOMIC DNA]</scope>
    <source>
        <strain evidence="2 3">UMCV2</strain>
    </source>
</reference>
<accession>A0A2L0UI91</accession>
<dbReference type="InterPro" id="IPR052718">
    <property type="entry name" value="NmrA-type_oxidoreductase"/>
</dbReference>
<dbReference type="PANTHER" id="PTHR47129:SF1">
    <property type="entry name" value="NMRA-LIKE DOMAIN-CONTAINING PROTEIN"/>
    <property type="match status" value="1"/>
</dbReference>
<dbReference type="AlphaFoldDB" id="A0A2L0UI91"/>
<name>A0A2L0UI91_9MICC</name>
<dbReference type="Gene3D" id="3.90.25.10">
    <property type="entry name" value="UDP-galactose 4-epimerase, domain 1"/>
    <property type="match status" value="1"/>
</dbReference>
<evidence type="ECO:0000313" key="2">
    <source>
        <dbReference type="EMBL" id="AUZ88957.1"/>
    </source>
</evidence>